<evidence type="ECO:0000313" key="6">
    <source>
        <dbReference type="Proteomes" id="UP000534677"/>
    </source>
</evidence>
<dbReference type="Pfam" id="PF06551">
    <property type="entry name" value="DUF1120"/>
    <property type="match status" value="1"/>
</dbReference>
<proteinExistence type="predicted"/>
<accession>A0A7X1AJI2</accession>
<comment type="caution">
    <text evidence="3">The sequence shown here is derived from an EMBL/GenBank/DDBJ whole genome shotgun (WGS) entry which is preliminary data.</text>
</comment>
<sequence>MKDSLAAFTGALLIAHGAMALAASSVDLSVKGIITPSACAPSLSDGGQVDYGKIAAKDLSATGTTLLAPVTLKLKVECEADTLFALNGRDNRLGSSYFSALSHIYGLGLVNGNEKLGGYGIGVFNPVADEPVQPLFSFDNGTTWLVNSSGSYMGHPFWNAFGDSPTPKALRSVNVDLRISTEIAPVANLTLTEEVPLDGSATLDLIYL</sequence>
<evidence type="ECO:0000313" key="2">
    <source>
        <dbReference type="EMBL" id="MBC2381885.1"/>
    </source>
</evidence>
<protein>
    <submittedName>
        <fullName evidence="3">DUF1120 domain-containing protein</fullName>
    </submittedName>
</protein>
<feature type="chain" id="PRO_5044661869" evidence="1">
    <location>
        <begin position="23"/>
        <end position="208"/>
    </location>
</feature>
<dbReference type="EMBL" id="JAAXCY010000004">
    <property type="protein sequence ID" value="MBC2406340.1"/>
    <property type="molecule type" value="Genomic_DNA"/>
</dbReference>
<evidence type="ECO:0000313" key="3">
    <source>
        <dbReference type="EMBL" id="MBC2405704.1"/>
    </source>
</evidence>
<name>A0A7X1AJI2_9PSED</name>
<gene>
    <name evidence="2" type="ORF">HF209_13100</name>
    <name evidence="3" type="ORF">HF257_06800</name>
    <name evidence="4" type="ORF">HF257_10030</name>
</gene>
<dbReference type="AlphaFoldDB" id="A0A7X1AJI2"/>
<dbReference type="EMBL" id="JAAXCY010000003">
    <property type="protein sequence ID" value="MBC2405704.1"/>
    <property type="molecule type" value="Genomic_DNA"/>
</dbReference>
<dbReference type="Proteomes" id="UP000520513">
    <property type="component" value="Unassembled WGS sequence"/>
</dbReference>
<evidence type="ECO:0000313" key="4">
    <source>
        <dbReference type="EMBL" id="MBC2406340.1"/>
    </source>
</evidence>
<evidence type="ECO:0000256" key="1">
    <source>
        <dbReference type="SAM" id="SignalP"/>
    </source>
</evidence>
<reference evidence="5 6" key="1">
    <citation type="submission" date="2020-04" db="EMBL/GenBank/DDBJ databases">
        <title>Pseudomonas crami sp. nov., a novel proteolytic bacterial species isolated from cream.</title>
        <authorList>
            <person name="Hofmann K."/>
            <person name="Woller A."/>
            <person name="Huptas C."/>
            <person name="Wenning M."/>
            <person name="Scherer S."/>
            <person name="Doll E.V."/>
        </authorList>
    </citation>
    <scope>NUCLEOTIDE SEQUENCE [LARGE SCALE GENOMIC DNA]</scope>
    <source>
        <strain evidence="2 6">WS 5096</strain>
        <strain evidence="3 5">WS 5106</strain>
    </source>
</reference>
<dbReference type="InterPro" id="IPR010546">
    <property type="entry name" value="DUF1120"/>
</dbReference>
<keyword evidence="6" id="KW-1185">Reference proteome</keyword>
<organism evidence="3 5">
    <name type="scientific">Pseudomonas cremoris</name>
    <dbReference type="NCBI Taxonomy" id="2724178"/>
    <lineage>
        <taxon>Bacteria</taxon>
        <taxon>Pseudomonadati</taxon>
        <taxon>Pseudomonadota</taxon>
        <taxon>Gammaproteobacteria</taxon>
        <taxon>Pseudomonadales</taxon>
        <taxon>Pseudomonadaceae</taxon>
        <taxon>Pseudomonas</taxon>
    </lineage>
</organism>
<dbReference type="Proteomes" id="UP000534677">
    <property type="component" value="Unassembled WGS sequence"/>
</dbReference>
<evidence type="ECO:0000313" key="5">
    <source>
        <dbReference type="Proteomes" id="UP000520513"/>
    </source>
</evidence>
<dbReference type="EMBL" id="JAAXCZ010000005">
    <property type="protein sequence ID" value="MBC2381885.1"/>
    <property type="molecule type" value="Genomic_DNA"/>
</dbReference>
<feature type="signal peptide" evidence="1">
    <location>
        <begin position="1"/>
        <end position="22"/>
    </location>
</feature>
<keyword evidence="1" id="KW-0732">Signal</keyword>